<organism evidence="2 3">
    <name type="scientific">Trichomonas vaginalis (strain ATCC PRA-98 / G3)</name>
    <dbReference type="NCBI Taxonomy" id="412133"/>
    <lineage>
        <taxon>Eukaryota</taxon>
        <taxon>Metamonada</taxon>
        <taxon>Parabasalia</taxon>
        <taxon>Trichomonadida</taxon>
        <taxon>Trichomonadidae</taxon>
        <taxon>Trichomonas</taxon>
    </lineage>
</organism>
<dbReference type="GO" id="GO:0090522">
    <property type="term" value="P:vesicle tethering involved in exocytosis"/>
    <property type="evidence" value="ECO:0007669"/>
    <property type="project" value="UniProtKB-UniRule"/>
</dbReference>
<dbReference type="GO" id="GO:0000145">
    <property type="term" value="C:exocyst"/>
    <property type="evidence" value="ECO:0000318"/>
    <property type="project" value="GO_Central"/>
</dbReference>
<dbReference type="InterPro" id="IPR039682">
    <property type="entry name" value="Sec8/EXOC4"/>
</dbReference>
<reference evidence="2" key="2">
    <citation type="journal article" date="2007" name="Science">
        <title>Draft genome sequence of the sexually transmitted pathogen Trichomonas vaginalis.</title>
        <authorList>
            <person name="Carlton J.M."/>
            <person name="Hirt R.P."/>
            <person name="Silva J.C."/>
            <person name="Delcher A.L."/>
            <person name="Schatz M."/>
            <person name="Zhao Q."/>
            <person name="Wortman J.R."/>
            <person name="Bidwell S.L."/>
            <person name="Alsmark U.C.M."/>
            <person name="Besteiro S."/>
            <person name="Sicheritz-Ponten T."/>
            <person name="Noel C.J."/>
            <person name="Dacks J.B."/>
            <person name="Foster P.G."/>
            <person name="Simillion C."/>
            <person name="Van de Peer Y."/>
            <person name="Miranda-Saavedra D."/>
            <person name="Barton G.J."/>
            <person name="Westrop G.D."/>
            <person name="Mueller S."/>
            <person name="Dessi D."/>
            <person name="Fiori P.L."/>
            <person name="Ren Q."/>
            <person name="Paulsen I."/>
            <person name="Zhang H."/>
            <person name="Bastida-Corcuera F.D."/>
            <person name="Simoes-Barbosa A."/>
            <person name="Brown M.T."/>
            <person name="Hayes R.D."/>
            <person name="Mukherjee M."/>
            <person name="Okumura C.Y."/>
            <person name="Schneider R."/>
            <person name="Smith A.J."/>
            <person name="Vanacova S."/>
            <person name="Villalvazo M."/>
            <person name="Haas B.J."/>
            <person name="Pertea M."/>
            <person name="Feldblyum T.V."/>
            <person name="Utterback T.R."/>
            <person name="Shu C.L."/>
            <person name="Osoegawa K."/>
            <person name="de Jong P.J."/>
            <person name="Hrdy I."/>
            <person name="Horvathova L."/>
            <person name="Zubacova Z."/>
            <person name="Dolezal P."/>
            <person name="Malik S.B."/>
            <person name="Logsdon J.M. Jr."/>
            <person name="Henze K."/>
            <person name="Gupta A."/>
            <person name="Wang C.C."/>
            <person name="Dunne R.L."/>
            <person name="Upcroft J.A."/>
            <person name="Upcroft P."/>
            <person name="White O."/>
            <person name="Salzberg S.L."/>
            <person name="Tang P."/>
            <person name="Chiu C.-H."/>
            <person name="Lee Y.-S."/>
            <person name="Embley T.M."/>
            <person name="Coombs G.H."/>
            <person name="Mottram J.C."/>
            <person name="Tachezy J."/>
            <person name="Fraser-Liggett C.M."/>
            <person name="Johnson P.J."/>
        </authorList>
    </citation>
    <scope>NUCLEOTIDE SEQUENCE [LARGE SCALE GENOMIC DNA]</scope>
    <source>
        <strain evidence="2">G3</strain>
    </source>
</reference>
<dbReference type="VEuPathDB" id="TrichDB:TVAG_057450"/>
<dbReference type="GO" id="GO:0006887">
    <property type="term" value="P:exocytosis"/>
    <property type="evidence" value="ECO:0000318"/>
    <property type="project" value="GO_Central"/>
</dbReference>
<dbReference type="KEGG" id="tva:4756556"/>
<dbReference type="STRING" id="5722.A2F8M3"/>
<reference evidence="2" key="1">
    <citation type="submission" date="2006-10" db="EMBL/GenBank/DDBJ databases">
        <authorList>
            <person name="Amadeo P."/>
            <person name="Zhao Q."/>
            <person name="Wortman J."/>
            <person name="Fraser-Liggett C."/>
            <person name="Carlton J."/>
        </authorList>
    </citation>
    <scope>NUCLEOTIDE SEQUENCE</scope>
    <source>
        <strain evidence="2">G3</strain>
    </source>
</reference>
<keyword evidence="1" id="KW-0653">Protein transport</keyword>
<dbReference type="PANTHER" id="PTHR14146:SF0">
    <property type="entry name" value="EXOCYST COMPLEX COMPONENT 4"/>
    <property type="match status" value="1"/>
</dbReference>
<dbReference type="Proteomes" id="UP000001542">
    <property type="component" value="Unassembled WGS sequence"/>
</dbReference>
<comment type="similarity">
    <text evidence="1">Belongs to the SEC8 family.</text>
</comment>
<evidence type="ECO:0000313" key="2">
    <source>
        <dbReference type="EMBL" id="EAX98755.1"/>
    </source>
</evidence>
<sequence>MKKVNWDEINRFIKNDCLQVISYGFNPYDFAVENWNNGTNAGFNVDDLLRQSQTFALQIADEYAVPLEVNAKTYTKKAELRKEIDDFLTTKNRVIEKTRARFTIDPEDLKQKWLKTVKLEKEIELFEQVENLVTVSRIVYSKIEQGKHDEAVRHICEALQIYSDRNFHQIESLDSVKEGIDKARSDMVGHVMNSLFSLLFIKQRLPGISFFRPYPHSEIRIPRVDTSQIEEYTILLIRLEIQNDFFTQLRETVRDRLALLMSETAESIKVQKIRQFAQSKDGFEELVDIANNYNMSHPLVMFIDQLLSKMWVLMSRCKAFDQVFSVENTNGVAFANAYADVDELIRDIVTAFTSVQGSKTMYTANKLSYKFLSSETAPQNSTASQLRSELGIKPCSANSLHIFMMLDDFNSCLKEKYNISYSQLSNKMTIDLDVKKIFADQTKLISDSIDVSRPVKIEAHPVPVLISTPLLLDNIEKYGKIAGRFTYLQDMIISFMIQFLKAFISRCLNEIGHVKSAESQEQILSSRMLTNDKDIVLKYLGKTITTELVLKDNMGDYEDNIKDLSQMEEQNELDLVDKSQPLTIENTIREKFCLPTIAATAESIVVIKNSLESLLISQKYTDSNNSVIRSLITKLEQTLVRAMIFIRLEMRCRTYVDIIQPLLNGNYTPLSSPTKPDQYVTDFISTYNSSTDNIGNCLTPARNSFVFIGIARLVYNIHIRYVPRIREISDKGAAQLTMNLSALNQHLSSIQYPEQSIYKKALVFVSNISYSTDRILMQIAQQKDLFTYEEMEPVFNMQQKMNERHAENLDKLRQLLKK</sequence>
<dbReference type="InParanoid" id="A2F8M3"/>
<evidence type="ECO:0000256" key="1">
    <source>
        <dbReference type="RuleBase" id="RU367079"/>
    </source>
</evidence>
<gene>
    <name evidence="2" type="ORF">TVAG_057450</name>
</gene>
<dbReference type="OrthoDB" id="272977at2759"/>
<dbReference type="SMR" id="A2F8M3"/>
<accession>A2F8M3</accession>
<keyword evidence="3" id="KW-1185">Reference proteome</keyword>
<keyword evidence="1" id="KW-0268">Exocytosis</keyword>
<evidence type="ECO:0000313" key="3">
    <source>
        <dbReference type="Proteomes" id="UP000001542"/>
    </source>
</evidence>
<keyword evidence="1" id="KW-0813">Transport</keyword>
<name>A2F8M3_TRIV3</name>
<dbReference type="GO" id="GO:0006893">
    <property type="term" value="P:Golgi to plasma membrane transport"/>
    <property type="evidence" value="ECO:0000318"/>
    <property type="project" value="GO_Central"/>
</dbReference>
<dbReference type="VEuPathDB" id="TrichDB:TVAGG3_0084420"/>
<dbReference type="GO" id="GO:0015031">
    <property type="term" value="P:protein transport"/>
    <property type="evidence" value="ECO:0007669"/>
    <property type="project" value="UniProtKB-KW"/>
</dbReference>
<dbReference type="EMBL" id="DS113663">
    <property type="protein sequence ID" value="EAX98755.1"/>
    <property type="molecule type" value="Genomic_DNA"/>
</dbReference>
<dbReference type="PANTHER" id="PTHR14146">
    <property type="entry name" value="EXOCYST COMPLEX COMPONENT 4"/>
    <property type="match status" value="1"/>
</dbReference>
<dbReference type="RefSeq" id="XP_001311685.1">
    <property type="nucleotide sequence ID" value="XM_001311684.1"/>
</dbReference>
<comment type="function">
    <text evidence="1">Component of the exocyst complex involved in the docking of exocytic vesicles with fusion sites on the plasma membrane.</text>
</comment>
<dbReference type="GO" id="GO:0006612">
    <property type="term" value="P:protein targeting to membrane"/>
    <property type="evidence" value="ECO:0007669"/>
    <property type="project" value="UniProtKB-UniRule"/>
</dbReference>
<dbReference type="AlphaFoldDB" id="A2F8M3"/>
<protein>
    <recommendedName>
        <fullName evidence="1">Exocyst complex component Sec8</fullName>
    </recommendedName>
</protein>
<proteinExistence type="inferred from homology"/>